<reference evidence="1 2" key="1">
    <citation type="journal article" date="2013" name="Nat. Genet.">
        <title>The high-quality draft genome of peach (Prunus persica) identifies unique patterns of genetic diversity, domestication and genome evolution.</title>
        <authorList>
            <consortium name="International Peach Genome Initiative"/>
            <person name="Verde I."/>
            <person name="Abbott A.G."/>
            <person name="Scalabrin S."/>
            <person name="Jung S."/>
            <person name="Shu S."/>
            <person name="Marroni F."/>
            <person name="Zhebentyayeva T."/>
            <person name="Dettori M.T."/>
            <person name="Grimwood J."/>
            <person name="Cattonaro F."/>
            <person name="Zuccolo A."/>
            <person name="Rossini L."/>
            <person name="Jenkins J."/>
            <person name="Vendramin E."/>
            <person name="Meisel L.A."/>
            <person name="Decroocq V."/>
            <person name="Sosinski B."/>
            <person name="Prochnik S."/>
            <person name="Mitros T."/>
            <person name="Policriti A."/>
            <person name="Cipriani G."/>
            <person name="Dondini L."/>
            <person name="Ficklin S."/>
            <person name="Goodstein D.M."/>
            <person name="Xuan P."/>
            <person name="Del Fabbro C."/>
            <person name="Aramini V."/>
            <person name="Copetti D."/>
            <person name="Gonzalez S."/>
            <person name="Horner D.S."/>
            <person name="Falchi R."/>
            <person name="Lucas S."/>
            <person name="Mica E."/>
            <person name="Maldonado J."/>
            <person name="Lazzari B."/>
            <person name="Bielenberg D."/>
            <person name="Pirona R."/>
            <person name="Miculan M."/>
            <person name="Barakat A."/>
            <person name="Testolin R."/>
            <person name="Stella A."/>
            <person name="Tartarini S."/>
            <person name="Tonutti P."/>
            <person name="Arus P."/>
            <person name="Orellana A."/>
            <person name="Wells C."/>
            <person name="Main D."/>
            <person name="Vizzotto G."/>
            <person name="Silva H."/>
            <person name="Salamini F."/>
            <person name="Schmutz J."/>
            <person name="Morgante M."/>
            <person name="Rokhsar D.S."/>
        </authorList>
    </citation>
    <scope>NUCLEOTIDE SEQUENCE [LARGE SCALE GENOMIC DNA]</scope>
    <source>
        <strain evidence="2">cv. Nemared</strain>
    </source>
</reference>
<evidence type="ECO:0000313" key="2">
    <source>
        <dbReference type="Proteomes" id="UP000006882"/>
    </source>
</evidence>
<dbReference type="Proteomes" id="UP000006882">
    <property type="component" value="Chromosome G3"/>
</dbReference>
<organism evidence="1 2">
    <name type="scientific">Prunus persica</name>
    <name type="common">Peach</name>
    <name type="synonym">Amygdalus persica</name>
    <dbReference type="NCBI Taxonomy" id="3760"/>
    <lineage>
        <taxon>Eukaryota</taxon>
        <taxon>Viridiplantae</taxon>
        <taxon>Streptophyta</taxon>
        <taxon>Embryophyta</taxon>
        <taxon>Tracheophyta</taxon>
        <taxon>Spermatophyta</taxon>
        <taxon>Magnoliopsida</taxon>
        <taxon>eudicotyledons</taxon>
        <taxon>Gunneridae</taxon>
        <taxon>Pentapetalae</taxon>
        <taxon>rosids</taxon>
        <taxon>fabids</taxon>
        <taxon>Rosales</taxon>
        <taxon>Rosaceae</taxon>
        <taxon>Amygdaloideae</taxon>
        <taxon>Amygdaleae</taxon>
        <taxon>Prunus</taxon>
    </lineage>
</organism>
<keyword evidence="2" id="KW-1185">Reference proteome</keyword>
<dbReference type="Gramene" id="ONI17971">
    <property type="protein sequence ID" value="ONI17971"/>
    <property type="gene ID" value="PRUPE_3G189000"/>
</dbReference>
<dbReference type="AlphaFoldDB" id="A0A251Q2A3"/>
<accession>A0A251Q2A3</accession>
<sequence length="72" mass="8570">MGELGWFFDVCIWRLQLFYIACYHKEADVVCLKCSPLSLFFSSLFAQPYVLFCCKCFIVSTAKHHQFNNWKF</sequence>
<protein>
    <submittedName>
        <fullName evidence="1">Uncharacterized protein</fullName>
    </submittedName>
</protein>
<evidence type="ECO:0000313" key="1">
    <source>
        <dbReference type="EMBL" id="ONI17971.1"/>
    </source>
</evidence>
<gene>
    <name evidence="1" type="ORF">PRUPE_3G189000</name>
</gene>
<proteinExistence type="predicted"/>
<dbReference type="EMBL" id="CM007653">
    <property type="protein sequence ID" value="ONI17971.1"/>
    <property type="molecule type" value="Genomic_DNA"/>
</dbReference>
<name>A0A251Q2A3_PRUPE</name>